<dbReference type="AlphaFoldDB" id="L8E935"/>
<reference evidence="1" key="1">
    <citation type="journal article" date="2013" name="PLoS ONE">
        <title>Direct detection of alternative open reading frames translation products in human significantly expands the proteome.</title>
        <authorList>
            <person name="Vanderperre B."/>
            <person name="Lucier J.-F."/>
            <person name="Motard J."/>
            <person name="Tremblay G."/>
            <person name="Vanderperre S."/>
            <person name="Wisztorski M."/>
            <person name="Salzet M."/>
            <person name="Boisvert F.-M."/>
            <person name="Roucou X."/>
        </authorList>
    </citation>
    <scope>NUCLEOTIDE SEQUENCE</scope>
</reference>
<accession>L8E935</accession>
<dbReference type="ChiTaRS" id="MRPS14">
    <property type="organism name" value="human"/>
</dbReference>
<sequence>MVNELQNLLSLQGSQACSSSKQRFFLIDQTLISTGAQYSCLAYLMLSLNYF</sequence>
<name>L8E935_HUMAN</name>
<protein>
    <submittedName>
        <fullName evidence="1">Alternative protein MRPS14</fullName>
    </submittedName>
</protein>
<organism evidence="1">
    <name type="scientific">Homo sapiens</name>
    <name type="common">Human</name>
    <dbReference type="NCBI Taxonomy" id="9606"/>
    <lineage>
        <taxon>Eukaryota</taxon>
        <taxon>Metazoa</taxon>
        <taxon>Chordata</taxon>
        <taxon>Craniata</taxon>
        <taxon>Vertebrata</taxon>
        <taxon>Euteleostomi</taxon>
        <taxon>Mammalia</taxon>
        <taxon>Eutheria</taxon>
        <taxon>Euarchontoglires</taxon>
        <taxon>Primates</taxon>
        <taxon>Haplorrhini</taxon>
        <taxon>Catarrhini</taxon>
        <taxon>Hominidae</taxon>
        <taxon>Homo</taxon>
    </lineage>
</organism>
<dbReference type="OrthoDB" id="413436at2759"/>
<gene>
    <name evidence="1" type="primary">MRPS14</name>
</gene>
<dbReference type="EMBL" id="HF584182">
    <property type="protein sequence ID" value="CCQ43679.1"/>
    <property type="molecule type" value="Genomic_DNA"/>
</dbReference>
<evidence type="ECO:0000313" key="1">
    <source>
        <dbReference type="EMBL" id="CCQ43679.1"/>
    </source>
</evidence>
<proteinExistence type="predicted"/>